<dbReference type="GO" id="GO:0046872">
    <property type="term" value="F:metal ion binding"/>
    <property type="evidence" value="ECO:0007669"/>
    <property type="project" value="UniProtKB-KW"/>
</dbReference>
<proteinExistence type="inferred from homology"/>
<dbReference type="NCBIfam" id="TIGR02798">
    <property type="entry name" value="ligK_PcmE"/>
    <property type="match status" value="1"/>
</dbReference>
<dbReference type="EC" id="4.1.3.17" evidence="4"/>
<sequence>MIRGVVVQNIPRADAAHVAILQEAGAATVHEAQSRLGLLAPYMRPIWQGAAIAGSAVTALVPPSDNWMLHVAVEQCREGDVLVVAPTSECLDGYFGELLATSLAARGVRGLVIDAGCRDVKALKEMGFPVWSRAVSAQGTVKETLGSVNVPVVCAQQIVNPGDVIVADDDGVVVVPLANVAQVAQASQARLDKEAVTRKTLASGALGLDYYKMREKLEAKGLRYVDSLDELQGK</sequence>
<dbReference type="SUPFAM" id="SSF89562">
    <property type="entry name" value="RraA-like"/>
    <property type="match status" value="1"/>
</dbReference>
<keyword evidence="11" id="KW-1185">Reference proteome</keyword>
<reference evidence="10 11" key="1">
    <citation type="submission" date="2018-04" db="EMBL/GenBank/DDBJ databases">
        <title>Genomic Encyclopedia of Type Strains, Phase IV (KMG-IV): sequencing the most valuable type-strain genomes for metagenomic binning, comparative biology and taxonomic classification.</title>
        <authorList>
            <person name="Goeker M."/>
        </authorList>
    </citation>
    <scope>NUCLEOTIDE SEQUENCE [LARGE SCALE GENOMIC DNA]</scope>
    <source>
        <strain evidence="10 11">DSM 10065</strain>
    </source>
</reference>
<comment type="subunit">
    <text evidence="3">Homohexamer.</text>
</comment>
<dbReference type="InterPro" id="IPR014165">
    <property type="entry name" value="LigK_PcmE"/>
</dbReference>
<dbReference type="PANTHER" id="PTHR33254">
    <property type="entry name" value="4-HYDROXY-4-METHYL-2-OXOGLUTARATE ALDOLASE 3-RELATED"/>
    <property type="match status" value="1"/>
</dbReference>
<organism evidence="10 11">
    <name type="scientific">Pusillimonas noertemannii</name>
    <dbReference type="NCBI Taxonomy" id="305977"/>
    <lineage>
        <taxon>Bacteria</taxon>
        <taxon>Pseudomonadati</taxon>
        <taxon>Pseudomonadota</taxon>
        <taxon>Betaproteobacteria</taxon>
        <taxon>Burkholderiales</taxon>
        <taxon>Alcaligenaceae</taxon>
        <taxon>Pusillimonas</taxon>
    </lineage>
</organism>
<feature type="binding site" evidence="9">
    <location>
        <begin position="96"/>
        <end position="99"/>
    </location>
    <ligand>
        <name>substrate</name>
    </ligand>
</feature>
<comment type="caution">
    <text evidence="10">The sequence shown here is derived from an EMBL/GenBank/DDBJ whole genome shotgun (WGS) entry which is preliminary data.</text>
</comment>
<name>A0A2U1CI52_9BURK</name>
<dbReference type="Gene3D" id="3.50.30.40">
    <property type="entry name" value="Ribonuclease E inhibitor RraA/RraA-like"/>
    <property type="match status" value="1"/>
</dbReference>
<dbReference type="GO" id="GO:0042537">
    <property type="term" value="P:benzene-containing compound metabolic process"/>
    <property type="evidence" value="ECO:0007669"/>
    <property type="project" value="UniProtKB-ARBA"/>
</dbReference>
<dbReference type="NCBIfam" id="NF006731">
    <property type="entry name" value="PRK09262.1"/>
    <property type="match status" value="1"/>
</dbReference>
<comment type="catalytic activity">
    <reaction evidence="1">
        <text>4-hydroxy-4-methyl-2-oxoglutarate = 2 pyruvate</text>
        <dbReference type="Rhea" id="RHEA:22748"/>
        <dbReference type="ChEBI" id="CHEBI:15361"/>
        <dbReference type="ChEBI" id="CHEBI:58276"/>
        <dbReference type="EC" id="4.1.3.17"/>
    </reaction>
</comment>
<gene>
    <name evidence="10" type="ORF">C7440_3428</name>
</gene>
<evidence type="ECO:0000256" key="2">
    <source>
        <dbReference type="ARBA" id="ARBA00001946"/>
    </source>
</evidence>
<evidence type="ECO:0000256" key="8">
    <source>
        <dbReference type="ARBA" id="ARBA00061585"/>
    </source>
</evidence>
<evidence type="ECO:0000313" key="10">
    <source>
        <dbReference type="EMBL" id="PVY60636.1"/>
    </source>
</evidence>
<dbReference type="STRING" id="1231391.GCA_000308195_00696"/>
<feature type="binding site" evidence="9">
    <location>
        <position position="118"/>
    </location>
    <ligand>
        <name>substrate</name>
    </ligand>
</feature>
<evidence type="ECO:0000256" key="3">
    <source>
        <dbReference type="ARBA" id="ARBA00011643"/>
    </source>
</evidence>
<evidence type="ECO:0000256" key="9">
    <source>
        <dbReference type="PIRSR" id="PIRSR605493-1"/>
    </source>
</evidence>
<keyword evidence="5 9" id="KW-0479">Metal-binding</keyword>
<feature type="binding site" evidence="9">
    <location>
        <position position="119"/>
    </location>
    <ligand>
        <name>Mg(2+)</name>
        <dbReference type="ChEBI" id="CHEBI:18420"/>
    </ligand>
</feature>
<evidence type="ECO:0000256" key="6">
    <source>
        <dbReference type="ARBA" id="ARBA00022842"/>
    </source>
</evidence>
<accession>A0A2U1CI52</accession>
<dbReference type="RefSeq" id="WP_116519358.1">
    <property type="nucleotide sequence ID" value="NZ_JACCEX010000007.1"/>
</dbReference>
<dbReference type="CDD" id="cd16841">
    <property type="entry name" value="RraA_family"/>
    <property type="match status" value="1"/>
</dbReference>
<dbReference type="Proteomes" id="UP000246145">
    <property type="component" value="Unassembled WGS sequence"/>
</dbReference>
<comment type="cofactor">
    <cofactor evidence="2 9">
        <name>Mg(2+)</name>
        <dbReference type="ChEBI" id="CHEBI:18420"/>
    </cofactor>
</comment>
<dbReference type="GO" id="GO:0047443">
    <property type="term" value="F:4-hydroxy-4-methyl-2-oxoglutarate aldolase activity"/>
    <property type="evidence" value="ECO:0007669"/>
    <property type="project" value="UniProtKB-EC"/>
</dbReference>
<dbReference type="FunFam" id="3.50.30.40:FF:000002">
    <property type="entry name" value="4-carboxy-4-hydroxy-2-oxoadipate aldolase/oxaloacetate decarboxylase"/>
    <property type="match status" value="1"/>
</dbReference>
<keyword evidence="7" id="KW-0456">Lyase</keyword>
<dbReference type="InterPro" id="IPR036704">
    <property type="entry name" value="RraA/RraA-like_sf"/>
</dbReference>
<dbReference type="PANTHER" id="PTHR33254:SF16">
    <property type="entry name" value="BLR3842 PROTEIN"/>
    <property type="match status" value="1"/>
</dbReference>
<dbReference type="GO" id="GO:0019336">
    <property type="term" value="P:phenol-containing compound catabolic process"/>
    <property type="evidence" value="ECO:0007669"/>
    <property type="project" value="UniProtKB-ARBA"/>
</dbReference>
<evidence type="ECO:0000256" key="7">
    <source>
        <dbReference type="ARBA" id="ARBA00023239"/>
    </source>
</evidence>
<protein>
    <recommendedName>
        <fullName evidence="4">4-hydroxy-4-methyl-2-oxoglutarate aldolase</fullName>
        <ecNumber evidence="4">4.1.3.17</ecNumber>
    </recommendedName>
</protein>
<dbReference type="Pfam" id="PF03737">
    <property type="entry name" value="RraA-like"/>
    <property type="match status" value="1"/>
</dbReference>
<evidence type="ECO:0000313" key="11">
    <source>
        <dbReference type="Proteomes" id="UP000246145"/>
    </source>
</evidence>
<dbReference type="GO" id="GO:0072329">
    <property type="term" value="P:monocarboxylic acid catabolic process"/>
    <property type="evidence" value="ECO:0007669"/>
    <property type="project" value="UniProtKB-ARBA"/>
</dbReference>
<evidence type="ECO:0000256" key="4">
    <source>
        <dbReference type="ARBA" id="ARBA00012213"/>
    </source>
</evidence>
<keyword evidence="6 9" id="KW-0460">Magnesium</keyword>
<comment type="similarity">
    <text evidence="8">Belongs to the LigK/PcmE family.</text>
</comment>
<dbReference type="OrthoDB" id="8717144at2"/>
<evidence type="ECO:0000256" key="1">
    <source>
        <dbReference type="ARBA" id="ARBA00001342"/>
    </source>
</evidence>
<dbReference type="InterPro" id="IPR005493">
    <property type="entry name" value="RraA/RraA-like"/>
</dbReference>
<dbReference type="AlphaFoldDB" id="A0A2U1CI52"/>
<dbReference type="EMBL" id="QEKO01000007">
    <property type="protein sequence ID" value="PVY60636.1"/>
    <property type="molecule type" value="Genomic_DNA"/>
</dbReference>
<evidence type="ECO:0000256" key="5">
    <source>
        <dbReference type="ARBA" id="ARBA00022723"/>
    </source>
</evidence>